<feature type="compositionally biased region" description="Basic residues" evidence="5">
    <location>
        <begin position="89"/>
        <end position="114"/>
    </location>
</feature>
<feature type="compositionally biased region" description="Basic and acidic residues" evidence="5">
    <location>
        <begin position="24"/>
        <end position="33"/>
    </location>
</feature>
<dbReference type="GO" id="GO:0003676">
    <property type="term" value="F:nucleic acid binding"/>
    <property type="evidence" value="ECO:0007669"/>
    <property type="project" value="InterPro"/>
</dbReference>
<reference evidence="7" key="2">
    <citation type="submission" date="2025-09" db="UniProtKB">
        <authorList>
            <consortium name="Ensembl"/>
        </authorList>
    </citation>
    <scope>IDENTIFICATION</scope>
</reference>
<dbReference type="AlphaFoldDB" id="A0A8B9MQ02"/>
<dbReference type="SMART" id="SM00443">
    <property type="entry name" value="G_patch"/>
    <property type="match status" value="1"/>
</dbReference>
<protein>
    <recommendedName>
        <fullName evidence="2">G patch domain-containing protein 11</fullName>
    </recommendedName>
    <alternativeName>
        <fullName evidence="3">Coiled-coil domain-containing protein 75</fullName>
    </alternativeName>
</protein>
<dbReference type="Pfam" id="PF01585">
    <property type="entry name" value="G-patch"/>
    <property type="match status" value="1"/>
</dbReference>
<dbReference type="Ensembl" id="ENSANIT00000008599.1">
    <property type="protein sequence ID" value="ENSANIP00000008310.1"/>
    <property type="gene ID" value="ENSANIG00000005583.1"/>
</dbReference>
<evidence type="ECO:0000256" key="2">
    <source>
        <dbReference type="ARBA" id="ARBA00021978"/>
    </source>
</evidence>
<dbReference type="InterPro" id="IPR025239">
    <property type="entry name" value="DUF4187"/>
</dbReference>
<dbReference type="Proteomes" id="UP000694541">
    <property type="component" value="Unplaced"/>
</dbReference>
<evidence type="ECO:0000256" key="4">
    <source>
        <dbReference type="SAM" id="Coils"/>
    </source>
</evidence>
<keyword evidence="4" id="KW-0175">Coiled coil</keyword>
<keyword evidence="8" id="KW-1185">Reference proteome</keyword>
<name>A0A8B9MQ02_9AVES</name>
<dbReference type="GO" id="GO:0000776">
    <property type="term" value="C:kinetochore"/>
    <property type="evidence" value="ECO:0007669"/>
    <property type="project" value="TreeGrafter"/>
</dbReference>
<dbReference type="InterPro" id="IPR000467">
    <property type="entry name" value="G_patch_dom"/>
</dbReference>
<evidence type="ECO:0000256" key="5">
    <source>
        <dbReference type="SAM" id="MobiDB-lite"/>
    </source>
</evidence>
<feature type="compositionally biased region" description="Acidic residues" evidence="5">
    <location>
        <begin position="428"/>
        <end position="445"/>
    </location>
</feature>
<feature type="coiled-coil region" evidence="4">
    <location>
        <begin position="349"/>
        <end position="383"/>
    </location>
</feature>
<comment type="similarity">
    <text evidence="1">Belongs to the GPATCH11 family.</text>
</comment>
<evidence type="ECO:0000259" key="6">
    <source>
        <dbReference type="PROSITE" id="PS50174"/>
    </source>
</evidence>
<proteinExistence type="inferred from homology"/>
<feature type="domain" description="G-patch" evidence="6">
    <location>
        <begin position="308"/>
        <end position="354"/>
    </location>
</feature>
<feature type="region of interest" description="Disordered" evidence="5">
    <location>
        <begin position="271"/>
        <end position="296"/>
    </location>
</feature>
<dbReference type="PROSITE" id="PS50174">
    <property type="entry name" value="G_PATCH"/>
    <property type="match status" value="1"/>
</dbReference>
<dbReference type="SMART" id="SM01173">
    <property type="entry name" value="DUF4187"/>
    <property type="match status" value="1"/>
</dbReference>
<feature type="compositionally biased region" description="Basic and acidic residues" evidence="5">
    <location>
        <begin position="223"/>
        <end position="232"/>
    </location>
</feature>
<dbReference type="Pfam" id="PF13821">
    <property type="entry name" value="DUF4187"/>
    <property type="match status" value="1"/>
</dbReference>
<sequence length="559" mass="62776">MYTRTPQAHAAASPLGAAGGSGAEPRRGGEARTHRPARPQPHGPGRAEPTPPSAVNGHDARVTLPLCGGRVLPDPGCARRYNAAAAPGRRGRTTRSRTRAVTLRRTRPLTRRARAAPARAARRPPPPPLGHHRRAWLLQPPPPTVPWPGWQGEKEPAGRTGPASPAGPTADPDAPRQRGGTCVRAAGSGRRAGAGGRGRGRGRSRSRSRAGATELSGPAAPGRAERSRERGRNRACVLNMEEDEEEDYMSDLFIKQDVRPGLPMMRRMKETIQKEKKQKEANEKNRQKSIKEEEKERRDLVLKSALSTENKGFALLQKMGYKSGQALGKSGEGIVEPIPLNIKTGRSGLGHEELKKRKAEEKLENYRQKLRMKKQANEQAADQFRIRFKNKQEERKMEGDLRKSQRACQQLDMQKDIDVPKETWFWLEPEEEDKKDEEDEEDECTSSDRSVSEKLHILTAYLREEHFYCIWCGTTYEGESKPVLCFTLLMQLGSNSTIHPLCFSYCSLLDLHSKFSFQAAVFAQNFAHFDYKPIFRCLHVQKKNPTTNHTGIYLKWYSY</sequence>
<dbReference type="PANTHER" id="PTHR21032">
    <property type="entry name" value="G PATCH DOMAIN-CONTAINING PROTEIN 11"/>
    <property type="match status" value="1"/>
</dbReference>
<accession>A0A8B9MQ02</accession>
<feature type="region of interest" description="Disordered" evidence="5">
    <location>
        <begin position="428"/>
        <end position="448"/>
    </location>
</feature>
<evidence type="ECO:0000256" key="1">
    <source>
        <dbReference type="ARBA" id="ARBA00007140"/>
    </source>
</evidence>
<feature type="region of interest" description="Disordered" evidence="5">
    <location>
        <begin position="1"/>
        <end position="60"/>
    </location>
</feature>
<dbReference type="PANTHER" id="PTHR21032:SF0">
    <property type="entry name" value="G PATCH DOMAIN-CONTAINING PROTEIN 11"/>
    <property type="match status" value="1"/>
</dbReference>
<feature type="compositionally biased region" description="Low complexity" evidence="5">
    <location>
        <begin position="209"/>
        <end position="222"/>
    </location>
</feature>
<evidence type="ECO:0000313" key="7">
    <source>
        <dbReference type="Ensembl" id="ENSANIP00000008310.1"/>
    </source>
</evidence>
<feature type="compositionally biased region" description="Basic residues" evidence="5">
    <location>
        <begin position="198"/>
        <end position="208"/>
    </location>
</feature>
<feature type="region of interest" description="Disordered" evidence="5">
    <location>
        <begin position="82"/>
        <end position="237"/>
    </location>
</feature>
<evidence type="ECO:0000256" key="3">
    <source>
        <dbReference type="ARBA" id="ARBA00030688"/>
    </source>
</evidence>
<evidence type="ECO:0000313" key="8">
    <source>
        <dbReference type="Proteomes" id="UP000694541"/>
    </source>
</evidence>
<reference evidence="7" key="1">
    <citation type="submission" date="2025-08" db="UniProtKB">
        <authorList>
            <consortium name="Ensembl"/>
        </authorList>
    </citation>
    <scope>IDENTIFICATION</scope>
</reference>
<dbReference type="InterPro" id="IPR039249">
    <property type="entry name" value="GPATCH11"/>
</dbReference>
<organism evidence="7 8">
    <name type="scientific">Accipiter nisus</name>
    <name type="common">Eurasian sparrowhawk</name>
    <dbReference type="NCBI Taxonomy" id="211598"/>
    <lineage>
        <taxon>Eukaryota</taxon>
        <taxon>Metazoa</taxon>
        <taxon>Chordata</taxon>
        <taxon>Craniata</taxon>
        <taxon>Vertebrata</taxon>
        <taxon>Euteleostomi</taxon>
        <taxon>Archelosauria</taxon>
        <taxon>Archosauria</taxon>
        <taxon>Dinosauria</taxon>
        <taxon>Saurischia</taxon>
        <taxon>Theropoda</taxon>
        <taxon>Coelurosauria</taxon>
        <taxon>Aves</taxon>
        <taxon>Neognathae</taxon>
        <taxon>Neoaves</taxon>
        <taxon>Telluraves</taxon>
        <taxon>Accipitrimorphae</taxon>
        <taxon>Accipitriformes</taxon>
        <taxon>Accipitridae</taxon>
        <taxon>Accipitrinae</taxon>
        <taxon>Accipiter</taxon>
    </lineage>
</organism>